<evidence type="ECO:0000313" key="2">
    <source>
        <dbReference type="Proteomes" id="UP001359559"/>
    </source>
</evidence>
<accession>A0AAN9PKY6</accession>
<dbReference type="PANTHER" id="PTHR47318:SF1">
    <property type="entry name" value="PEPTIDYL-PROLYL CIS-TRANS ISOMERASE CYP37, CHLOROPLASTIC"/>
    <property type="match status" value="1"/>
</dbReference>
<reference evidence="1 2" key="1">
    <citation type="submission" date="2024-01" db="EMBL/GenBank/DDBJ databases">
        <title>The genomes of 5 underutilized Papilionoideae crops provide insights into root nodulation and disease resistance.</title>
        <authorList>
            <person name="Yuan L."/>
        </authorList>
    </citation>
    <scope>NUCLEOTIDE SEQUENCE [LARGE SCALE GENOMIC DNA]</scope>
    <source>
        <strain evidence="1">LY-2023</strain>
        <tissue evidence="1">Leaf</tissue>
    </source>
</reference>
<comment type="caution">
    <text evidence="1">The sequence shown here is derived from an EMBL/GenBank/DDBJ whole genome shotgun (WGS) entry which is preliminary data.</text>
</comment>
<sequence length="127" mass="14097">MILKGFRSLWLARDSESICEERASRCYNNDITILQGTLQTLLQSIKERDADKVSVRLASALDIAIIQVMDEAYNGTKLSKINQAILPDNGVDKNSSYSVPLEIMPAGQFESPYKTICVQLQESKQGG</sequence>
<evidence type="ECO:0000313" key="1">
    <source>
        <dbReference type="EMBL" id="KAK7301609.1"/>
    </source>
</evidence>
<organism evidence="1 2">
    <name type="scientific">Clitoria ternatea</name>
    <name type="common">Butterfly pea</name>
    <dbReference type="NCBI Taxonomy" id="43366"/>
    <lineage>
        <taxon>Eukaryota</taxon>
        <taxon>Viridiplantae</taxon>
        <taxon>Streptophyta</taxon>
        <taxon>Embryophyta</taxon>
        <taxon>Tracheophyta</taxon>
        <taxon>Spermatophyta</taxon>
        <taxon>Magnoliopsida</taxon>
        <taxon>eudicotyledons</taxon>
        <taxon>Gunneridae</taxon>
        <taxon>Pentapetalae</taxon>
        <taxon>rosids</taxon>
        <taxon>fabids</taxon>
        <taxon>Fabales</taxon>
        <taxon>Fabaceae</taxon>
        <taxon>Papilionoideae</taxon>
        <taxon>50 kb inversion clade</taxon>
        <taxon>NPAAA clade</taxon>
        <taxon>indigoferoid/millettioid clade</taxon>
        <taxon>Phaseoleae</taxon>
        <taxon>Clitoria</taxon>
    </lineage>
</organism>
<protein>
    <submittedName>
        <fullName evidence="1">Uncharacterized protein</fullName>
    </submittedName>
</protein>
<dbReference type="EMBL" id="JAYKXN010000003">
    <property type="protein sequence ID" value="KAK7301609.1"/>
    <property type="molecule type" value="Genomic_DNA"/>
</dbReference>
<name>A0AAN9PKY6_CLITE</name>
<keyword evidence="2" id="KW-1185">Reference proteome</keyword>
<proteinExistence type="predicted"/>
<gene>
    <name evidence="1" type="ORF">RJT34_12477</name>
</gene>
<dbReference type="AlphaFoldDB" id="A0AAN9PKY6"/>
<dbReference type="Proteomes" id="UP001359559">
    <property type="component" value="Unassembled WGS sequence"/>
</dbReference>
<dbReference type="InterPro" id="IPR044259">
    <property type="entry name" value="CYP37-like"/>
</dbReference>
<dbReference type="PANTHER" id="PTHR47318">
    <property type="entry name" value="PEPTIDYL-PROLYL CIS-TRANS ISOMERASE CYP37, CHLOROPLASTIC"/>
    <property type="match status" value="1"/>
</dbReference>